<dbReference type="Gramene" id="KCW88300">
    <property type="protein sequence ID" value="KCW88300"/>
    <property type="gene ID" value="EUGRSUZ_A00689"/>
</dbReference>
<name>A0A059DDI0_EUCGR</name>
<sequence>MTLIQISYTTPAKQFKSYNNAKYPLHSHSCLLNTNKLQKTAQKQLMDQVQCRTERCLKRTSIQKRGNLFKLSPAKKDLRV</sequence>
<dbReference type="EMBL" id="KK198753">
    <property type="protein sequence ID" value="KCW88300.1"/>
    <property type="molecule type" value="Genomic_DNA"/>
</dbReference>
<dbReference type="InParanoid" id="A0A059DDI0"/>
<proteinExistence type="predicted"/>
<dbReference type="AlphaFoldDB" id="A0A059DDI0"/>
<accession>A0A059DDI0</accession>
<protein>
    <submittedName>
        <fullName evidence="1">Uncharacterized protein</fullName>
    </submittedName>
</protein>
<organism evidence="1">
    <name type="scientific">Eucalyptus grandis</name>
    <name type="common">Flooded gum</name>
    <dbReference type="NCBI Taxonomy" id="71139"/>
    <lineage>
        <taxon>Eukaryota</taxon>
        <taxon>Viridiplantae</taxon>
        <taxon>Streptophyta</taxon>
        <taxon>Embryophyta</taxon>
        <taxon>Tracheophyta</taxon>
        <taxon>Spermatophyta</taxon>
        <taxon>Magnoliopsida</taxon>
        <taxon>eudicotyledons</taxon>
        <taxon>Gunneridae</taxon>
        <taxon>Pentapetalae</taxon>
        <taxon>rosids</taxon>
        <taxon>malvids</taxon>
        <taxon>Myrtales</taxon>
        <taxon>Myrtaceae</taxon>
        <taxon>Myrtoideae</taxon>
        <taxon>Eucalypteae</taxon>
        <taxon>Eucalyptus</taxon>
    </lineage>
</organism>
<gene>
    <name evidence="1" type="ORF">EUGRSUZ_A00689</name>
</gene>
<reference evidence="1" key="1">
    <citation type="submission" date="2013-07" db="EMBL/GenBank/DDBJ databases">
        <title>The genome of Eucalyptus grandis.</title>
        <authorList>
            <person name="Schmutz J."/>
            <person name="Hayes R."/>
            <person name="Myburg A."/>
            <person name="Tuskan G."/>
            <person name="Grattapaglia D."/>
            <person name="Rokhsar D.S."/>
        </authorList>
    </citation>
    <scope>NUCLEOTIDE SEQUENCE</scope>
    <source>
        <tissue evidence="1">Leaf extractions</tissue>
    </source>
</reference>
<evidence type="ECO:0000313" key="1">
    <source>
        <dbReference type="EMBL" id="KCW88300.1"/>
    </source>
</evidence>